<dbReference type="InterPro" id="IPR036152">
    <property type="entry name" value="Asp/glu_Ase-like_sf"/>
</dbReference>
<dbReference type="Pfam" id="PF17763">
    <property type="entry name" value="Asparaginase_C"/>
    <property type="match status" value="1"/>
</dbReference>
<dbReference type="AlphaFoldDB" id="A0A7V7G217"/>
<evidence type="ECO:0000256" key="3">
    <source>
        <dbReference type="PROSITE-ProRule" id="PRU10100"/>
    </source>
</evidence>
<dbReference type="GO" id="GO:0004067">
    <property type="term" value="F:asparaginase activity"/>
    <property type="evidence" value="ECO:0007669"/>
    <property type="project" value="UniProtKB-UniRule"/>
</dbReference>
<accession>A0A7V7G217</accession>
<name>A0A7V7G217_9GAMM</name>
<evidence type="ECO:0000259" key="5">
    <source>
        <dbReference type="Pfam" id="PF17763"/>
    </source>
</evidence>
<evidence type="ECO:0000313" key="6">
    <source>
        <dbReference type="EMBL" id="KAA0013885.1"/>
    </source>
</evidence>
<reference evidence="6 7" key="1">
    <citation type="submission" date="2019-08" db="EMBL/GenBank/DDBJ databases">
        <title>Bioinformatics analysis of the strain L3 and L5.</title>
        <authorList>
            <person name="Li X."/>
        </authorList>
    </citation>
    <scope>NUCLEOTIDE SEQUENCE [LARGE SCALE GENOMIC DNA]</scope>
    <source>
        <strain evidence="6 7">L5</strain>
    </source>
</reference>
<dbReference type="Gene3D" id="3.40.50.1170">
    <property type="entry name" value="L-asparaginase, N-terminal domain"/>
    <property type="match status" value="1"/>
</dbReference>
<organism evidence="6 7">
    <name type="scientific">Billgrantia pellis</name>
    <dbReference type="NCBI Taxonomy" id="2606936"/>
    <lineage>
        <taxon>Bacteria</taxon>
        <taxon>Pseudomonadati</taxon>
        <taxon>Pseudomonadota</taxon>
        <taxon>Gammaproteobacteria</taxon>
        <taxon>Oceanospirillales</taxon>
        <taxon>Halomonadaceae</taxon>
        <taxon>Billgrantia</taxon>
    </lineage>
</organism>
<protein>
    <submittedName>
        <fullName evidence="6">Asparaginase</fullName>
    </submittedName>
</protein>
<evidence type="ECO:0000256" key="2">
    <source>
        <dbReference type="PIRSR" id="PIRSR001220-2"/>
    </source>
</evidence>
<dbReference type="PIRSF" id="PIRSF001220">
    <property type="entry name" value="L-ASNase_gatD"/>
    <property type="match status" value="1"/>
</dbReference>
<dbReference type="EMBL" id="VTPY01000002">
    <property type="protein sequence ID" value="KAA0013885.1"/>
    <property type="molecule type" value="Genomic_DNA"/>
</dbReference>
<dbReference type="PANTHER" id="PTHR11707:SF28">
    <property type="entry name" value="60 KDA LYSOPHOSPHOLIPASE"/>
    <property type="match status" value="1"/>
</dbReference>
<dbReference type="InterPro" id="IPR006034">
    <property type="entry name" value="Asparaginase/glutaminase-like"/>
</dbReference>
<feature type="binding site" evidence="2">
    <location>
        <begin position="114"/>
        <end position="115"/>
    </location>
    <ligand>
        <name>substrate</name>
    </ligand>
</feature>
<dbReference type="PROSITE" id="PS00917">
    <property type="entry name" value="ASN_GLN_ASE_2"/>
    <property type="match status" value="1"/>
</dbReference>
<dbReference type="Gene3D" id="3.40.50.40">
    <property type="match status" value="1"/>
</dbReference>
<dbReference type="Proteomes" id="UP000486760">
    <property type="component" value="Unassembled WGS sequence"/>
</dbReference>
<evidence type="ECO:0000259" key="4">
    <source>
        <dbReference type="Pfam" id="PF00710"/>
    </source>
</evidence>
<dbReference type="SMART" id="SM00870">
    <property type="entry name" value="Asparaginase"/>
    <property type="match status" value="1"/>
</dbReference>
<dbReference type="PROSITE" id="PS51732">
    <property type="entry name" value="ASN_GLN_ASE_3"/>
    <property type="match status" value="1"/>
</dbReference>
<feature type="active site" description="O-isoaspartyl threonine intermediate" evidence="1">
    <location>
        <position position="34"/>
    </location>
</feature>
<dbReference type="InterPro" id="IPR027475">
    <property type="entry name" value="Asparaginase/glutaminase_AS2"/>
</dbReference>
<feature type="active site" evidence="3">
    <location>
        <position position="114"/>
    </location>
</feature>
<dbReference type="InterPro" id="IPR027473">
    <property type="entry name" value="L-asparaginase_C"/>
</dbReference>
<feature type="binding site" evidence="2">
    <location>
        <position position="83"/>
    </location>
    <ligand>
        <name>substrate</name>
    </ligand>
</feature>
<dbReference type="CDD" id="cd08963">
    <property type="entry name" value="L-asparaginase_I"/>
    <property type="match status" value="1"/>
</dbReference>
<dbReference type="SFLD" id="SFLDS00057">
    <property type="entry name" value="Glutaminase/Asparaginase"/>
    <property type="match status" value="1"/>
</dbReference>
<dbReference type="Pfam" id="PF00710">
    <property type="entry name" value="Asparaginase"/>
    <property type="match status" value="1"/>
</dbReference>
<dbReference type="PRINTS" id="PR00139">
    <property type="entry name" value="ASNGLNASE"/>
</dbReference>
<evidence type="ECO:0000256" key="1">
    <source>
        <dbReference type="PIRSR" id="PIRSR001220-1"/>
    </source>
</evidence>
<sequence>MGPPSPIDLMSSGACMNVIPLDERPVLVLYAGGTLGMVATPQGLAPGDDMEGRLRRALDTLPPTRQAGLPHFVFRALEPAIDSSAATPRDWQQLGRSVAAAVGDHAGVVVLHGTDTLTWTAASLAYQLQGLDRPVVVTGAMLPLEAEGSDALDNVELALRFAAEPRLQEVAIAFAGRLLRGVRTRKRHSEALSAFDSPDYPPLGERVDADAVLFPGRGLEAQQRGAPRFELPDYGPLAEGGVVRIALWPGIQSWQVEAWLADDRVRGGLLEVWGAGNVPSDPALLGALARAGGEGKLLAAVSQCTAGGLAPGHYAAGQGLVQAGVLSSDAMTAEAALTKLVHLLAQPLGNDERRQRFLTPLVGER</sequence>
<evidence type="ECO:0000313" key="7">
    <source>
        <dbReference type="Proteomes" id="UP000486760"/>
    </source>
</evidence>
<dbReference type="InterPro" id="IPR041725">
    <property type="entry name" value="L-asparaginase_I"/>
</dbReference>
<keyword evidence="7" id="KW-1185">Reference proteome</keyword>
<dbReference type="PANTHER" id="PTHR11707">
    <property type="entry name" value="L-ASPARAGINASE"/>
    <property type="match status" value="1"/>
</dbReference>
<dbReference type="PIRSF" id="PIRSF500176">
    <property type="entry name" value="L_ASNase"/>
    <property type="match status" value="1"/>
</dbReference>
<feature type="domain" description="Asparaginase/glutaminase C-terminal" evidence="5">
    <location>
        <begin position="242"/>
        <end position="357"/>
    </location>
</feature>
<dbReference type="InterPro" id="IPR040919">
    <property type="entry name" value="Asparaginase_C"/>
</dbReference>
<dbReference type="SUPFAM" id="SSF53774">
    <property type="entry name" value="Glutaminase/Asparaginase"/>
    <property type="match status" value="1"/>
</dbReference>
<dbReference type="InterPro" id="IPR037152">
    <property type="entry name" value="L-asparaginase_N_sf"/>
</dbReference>
<dbReference type="InterPro" id="IPR027474">
    <property type="entry name" value="L-asparaginase_N"/>
</dbReference>
<comment type="caution">
    <text evidence="6">The sequence shown here is derived from an EMBL/GenBank/DDBJ whole genome shotgun (WGS) entry which is preliminary data.</text>
</comment>
<proteinExistence type="predicted"/>
<gene>
    <name evidence="6" type="ORF">F0A17_04615</name>
</gene>
<feature type="domain" description="L-asparaginase N-terminal" evidence="4">
    <location>
        <begin position="26"/>
        <end position="209"/>
    </location>
</feature>
<dbReference type="GO" id="GO:0005829">
    <property type="term" value="C:cytosol"/>
    <property type="evidence" value="ECO:0007669"/>
    <property type="project" value="TreeGrafter"/>
</dbReference>